<reference evidence="1 2" key="1">
    <citation type="journal article" date="2012" name="J. Bacteriol.">
        <title>Complete genome sequence of strain 1860, a crenarchaeon of the genus pyrobaculum able to grow with various electron acceptors.</title>
        <authorList>
            <person name="Mardanov A.V."/>
            <person name="Gumerov V.M."/>
            <person name="Slobodkina G.B."/>
            <person name="Beletsky A.V."/>
            <person name="Bonch-Osmolovskaya E.A."/>
            <person name="Ravin N.V."/>
            <person name="Skryabin K.G."/>
        </authorList>
    </citation>
    <scope>NUCLEOTIDE SEQUENCE [LARGE SCALE GENOMIC DNA]</scope>
    <source>
        <strain evidence="1 2">1860</strain>
    </source>
</reference>
<evidence type="ECO:0000313" key="2">
    <source>
        <dbReference type="Proteomes" id="UP000005867"/>
    </source>
</evidence>
<accession>G7VIF0</accession>
<dbReference type="BioCyc" id="PSP1104324:GJSN-1986-MONOMER"/>
<organism evidence="1 2">
    <name type="scientific">Pyrobaculum ferrireducens</name>
    <dbReference type="NCBI Taxonomy" id="1104324"/>
    <lineage>
        <taxon>Archaea</taxon>
        <taxon>Thermoproteota</taxon>
        <taxon>Thermoprotei</taxon>
        <taxon>Thermoproteales</taxon>
        <taxon>Thermoproteaceae</taxon>
        <taxon>Pyrobaculum</taxon>
    </lineage>
</organism>
<dbReference type="EMBL" id="CP003098">
    <property type="protein sequence ID" value="AET33430.1"/>
    <property type="molecule type" value="Genomic_DNA"/>
</dbReference>
<sequence>MKDMQTNRSFLKRVWDEVLAKIDVEIGREGSQKLRRLLDLPHTIFRETWGSAKAVVIGFEDSDYWEDMGDIIVKVYEDGGKLRVEVACTGDYPKTTYYCGNKVLEYEGYTKDDVEKRAKKVGVVIFYAGGCQ</sequence>
<dbReference type="Proteomes" id="UP000005867">
    <property type="component" value="Chromosome"/>
</dbReference>
<gene>
    <name evidence="1" type="ORF">P186_2034</name>
</gene>
<dbReference type="HOGENOM" id="CLU_1912422_0_0_2"/>
<keyword evidence="2" id="KW-1185">Reference proteome</keyword>
<name>G7VIF0_9CREN</name>
<dbReference type="KEGG" id="pyr:P186_2034"/>
<dbReference type="STRING" id="1104324.P186_2034"/>
<dbReference type="AlphaFoldDB" id="G7VIF0"/>
<evidence type="ECO:0000313" key="1">
    <source>
        <dbReference type="EMBL" id="AET33430.1"/>
    </source>
</evidence>
<proteinExistence type="predicted"/>
<protein>
    <submittedName>
        <fullName evidence="1">Uncharacterized protein</fullName>
    </submittedName>
</protein>